<feature type="binding site" evidence="10 12">
    <location>
        <position position="159"/>
    </location>
    <ligand>
        <name>ATP</name>
        <dbReference type="ChEBI" id="CHEBI:30616"/>
    </ligand>
</feature>
<evidence type="ECO:0000256" key="13">
    <source>
        <dbReference type="SAM" id="MobiDB-lite"/>
    </source>
</evidence>
<feature type="compositionally biased region" description="Polar residues" evidence="13">
    <location>
        <begin position="1237"/>
        <end position="1254"/>
    </location>
</feature>
<feature type="compositionally biased region" description="Acidic residues" evidence="13">
    <location>
        <begin position="2041"/>
        <end position="2055"/>
    </location>
</feature>
<keyword evidence="6 10" id="KW-0067">ATP-binding</keyword>
<evidence type="ECO:0000256" key="5">
    <source>
        <dbReference type="ARBA" id="ARBA00022777"/>
    </source>
</evidence>
<feature type="compositionally biased region" description="Basic and acidic residues" evidence="13">
    <location>
        <begin position="978"/>
        <end position="1031"/>
    </location>
</feature>
<feature type="compositionally biased region" description="Basic residues" evidence="13">
    <location>
        <begin position="1561"/>
        <end position="1570"/>
    </location>
</feature>
<dbReference type="EC" id="2.7.11.1" evidence="1"/>
<feature type="compositionally biased region" description="Basic and acidic residues" evidence="13">
    <location>
        <begin position="1655"/>
        <end position="1668"/>
    </location>
</feature>
<dbReference type="PANTHER" id="PTHR24350">
    <property type="entry name" value="SERINE/THREONINE-PROTEIN KINASE IAL-RELATED"/>
    <property type="match status" value="1"/>
</dbReference>
<dbReference type="PROSITE" id="PS00107">
    <property type="entry name" value="PROTEIN_KINASE_ATP"/>
    <property type="match status" value="1"/>
</dbReference>
<feature type="compositionally biased region" description="Basic and acidic residues" evidence="13">
    <location>
        <begin position="498"/>
        <end position="522"/>
    </location>
</feature>
<feature type="compositionally biased region" description="Basic and acidic residues" evidence="13">
    <location>
        <begin position="2101"/>
        <end position="2113"/>
    </location>
</feature>
<reference evidence="16 17" key="1">
    <citation type="journal article" date="2019" name="Genome Biol. Evol.">
        <title>Whole-Genome Sequencing of the Giant Devil Catfish, Bagarius yarrelli.</title>
        <authorList>
            <person name="Jiang W."/>
            <person name="Lv Y."/>
            <person name="Cheng L."/>
            <person name="Yang K."/>
            <person name="Chao B."/>
            <person name="Wang X."/>
            <person name="Li Y."/>
            <person name="Pan X."/>
            <person name="You X."/>
            <person name="Zhang Y."/>
            <person name="Yang J."/>
            <person name="Li J."/>
            <person name="Zhang X."/>
            <person name="Liu S."/>
            <person name="Sun C."/>
            <person name="Yang J."/>
            <person name="Shi Q."/>
        </authorList>
    </citation>
    <scope>NUCLEOTIDE SEQUENCE [LARGE SCALE GENOMIC DNA]</scope>
    <source>
        <strain evidence="16">JWS20170419001</strain>
        <tissue evidence="16">Muscle</tissue>
    </source>
</reference>
<feature type="compositionally biased region" description="Low complexity" evidence="13">
    <location>
        <begin position="1721"/>
        <end position="1731"/>
    </location>
</feature>
<feature type="compositionally biased region" description="Basic and acidic residues" evidence="13">
    <location>
        <begin position="1956"/>
        <end position="1989"/>
    </location>
</feature>
<keyword evidence="14" id="KW-0472">Membrane</keyword>
<feature type="binding site" evidence="10">
    <location>
        <position position="140"/>
    </location>
    <ligand>
        <name>ATP</name>
        <dbReference type="ChEBI" id="CHEBI:30616"/>
    </ligand>
</feature>
<feature type="compositionally biased region" description="Basic and acidic residues" evidence="13">
    <location>
        <begin position="777"/>
        <end position="804"/>
    </location>
</feature>
<comment type="catalytic activity">
    <reaction evidence="8">
        <text>L-seryl-[protein] + ATP = O-phospho-L-seryl-[protein] + ADP + H(+)</text>
        <dbReference type="Rhea" id="RHEA:17989"/>
        <dbReference type="Rhea" id="RHEA-COMP:9863"/>
        <dbReference type="Rhea" id="RHEA-COMP:11604"/>
        <dbReference type="ChEBI" id="CHEBI:15378"/>
        <dbReference type="ChEBI" id="CHEBI:29999"/>
        <dbReference type="ChEBI" id="CHEBI:30616"/>
        <dbReference type="ChEBI" id="CHEBI:83421"/>
        <dbReference type="ChEBI" id="CHEBI:456216"/>
        <dbReference type="EC" id="2.7.11.1"/>
    </reaction>
</comment>
<feature type="active site" description="Proton acceptor" evidence="9">
    <location>
        <position position="253"/>
    </location>
</feature>
<feature type="compositionally biased region" description="Low complexity" evidence="13">
    <location>
        <begin position="1134"/>
        <end position="1149"/>
    </location>
</feature>
<protein>
    <recommendedName>
        <fullName evidence="1">non-specific serine/threonine protein kinase</fullName>
        <ecNumber evidence="1">2.7.11.1</ecNumber>
    </recommendedName>
</protein>
<keyword evidence="17" id="KW-1185">Reference proteome</keyword>
<keyword evidence="5 16" id="KW-0418">Kinase</keyword>
<evidence type="ECO:0000256" key="10">
    <source>
        <dbReference type="PIRSR" id="PIRSR630616-2"/>
    </source>
</evidence>
<evidence type="ECO:0000256" key="4">
    <source>
        <dbReference type="ARBA" id="ARBA00022741"/>
    </source>
</evidence>
<feature type="compositionally biased region" description="Basic and acidic residues" evidence="13">
    <location>
        <begin position="1685"/>
        <end position="1711"/>
    </location>
</feature>
<evidence type="ECO:0000256" key="6">
    <source>
        <dbReference type="ARBA" id="ARBA00022840"/>
    </source>
</evidence>
<keyword evidence="14" id="KW-0812">Transmembrane</keyword>
<feature type="compositionally biased region" description="Polar residues" evidence="13">
    <location>
        <begin position="1152"/>
        <end position="1169"/>
    </location>
</feature>
<dbReference type="InterPro" id="IPR008271">
    <property type="entry name" value="Ser/Thr_kinase_AS"/>
</dbReference>
<name>A0A556TVL0_BAGYA</name>
<keyword evidence="4 10" id="KW-0547">Nucleotide-binding</keyword>
<feature type="compositionally biased region" description="Basic and acidic residues" evidence="13">
    <location>
        <begin position="917"/>
        <end position="965"/>
    </location>
</feature>
<evidence type="ECO:0000259" key="15">
    <source>
        <dbReference type="PROSITE" id="PS50011"/>
    </source>
</evidence>
<evidence type="ECO:0000256" key="9">
    <source>
        <dbReference type="PIRSR" id="PIRSR630616-1"/>
    </source>
</evidence>
<dbReference type="PROSITE" id="PS00108">
    <property type="entry name" value="PROTEIN_KINASE_ST"/>
    <property type="match status" value="1"/>
</dbReference>
<evidence type="ECO:0000256" key="3">
    <source>
        <dbReference type="ARBA" id="ARBA00022679"/>
    </source>
</evidence>
<dbReference type="SUPFAM" id="SSF56112">
    <property type="entry name" value="Protein kinase-like (PK-like)"/>
    <property type="match status" value="1"/>
</dbReference>
<feature type="binding site" evidence="10">
    <location>
        <begin position="257"/>
        <end position="258"/>
    </location>
    <ligand>
        <name>ATP</name>
        <dbReference type="ChEBI" id="CHEBI:30616"/>
    </ligand>
</feature>
<evidence type="ECO:0000256" key="12">
    <source>
        <dbReference type="PROSITE-ProRule" id="PRU10141"/>
    </source>
</evidence>
<dbReference type="GO" id="GO:0005524">
    <property type="term" value="F:ATP binding"/>
    <property type="evidence" value="ECO:0007669"/>
    <property type="project" value="UniProtKB-UniRule"/>
</dbReference>
<comment type="catalytic activity">
    <reaction evidence="7">
        <text>L-threonyl-[protein] + ATP = O-phospho-L-threonyl-[protein] + ADP + H(+)</text>
        <dbReference type="Rhea" id="RHEA:46608"/>
        <dbReference type="Rhea" id="RHEA-COMP:11060"/>
        <dbReference type="Rhea" id="RHEA-COMP:11605"/>
        <dbReference type="ChEBI" id="CHEBI:15378"/>
        <dbReference type="ChEBI" id="CHEBI:30013"/>
        <dbReference type="ChEBI" id="CHEBI:30616"/>
        <dbReference type="ChEBI" id="CHEBI:61977"/>
        <dbReference type="ChEBI" id="CHEBI:456216"/>
        <dbReference type="EC" id="2.7.11.1"/>
    </reaction>
</comment>
<dbReference type="PROSITE" id="PS50011">
    <property type="entry name" value="PROTEIN_KINASE_DOM"/>
    <property type="match status" value="1"/>
</dbReference>
<gene>
    <name evidence="16" type="ORF">Baya_4161</name>
</gene>
<evidence type="ECO:0000256" key="7">
    <source>
        <dbReference type="ARBA" id="ARBA00047899"/>
    </source>
</evidence>
<dbReference type="Gene3D" id="1.10.510.10">
    <property type="entry name" value="Transferase(Phosphotransferase) domain 1"/>
    <property type="match status" value="1"/>
</dbReference>
<sequence>MSVTNSLVPARFLVLTAHLVMVITIFWSRENNVRSCVPLEFTEEQYTTEDNRVIPALCELVLIVAVYGLKKKPIFHSVFQNKENREPRTLPIQSIRSHREDMNSGALMGTGPGRVPVKPSSQKKFSIEDFDIGRPLGKGKFGNVYLAREKKLKVVVALKVLFKSQMEKEGVEHQLRREIEIQSHLRHPNILRFYNYFHDSSRVFLILEYAPRGEMYKELQRCGRFSDQRTATFMEEVADALQYCHEKKVIHRDIKPENLLLGFRGELKIADFGWSVHAPSLRRRTMCGTLDYLPPEMIEGHSHDEKVDLWCIGVLCYECLVGNPPFETASHSETYKRITKVDLQFPKMVSDGARDLISKLLRHSPSMRLPLKNVMEHPWPAYLHLRQRVDNFVSNHLSNHTWSPQLNKNQLRNSIRQLVLQSGLLEQGVDRIVAQVVDPKVQHTFRPQVERVVRQFLSPGNHMEEEEPAMVLDNQEVQMPSPAITSAPASDSAPSHQKPHDDGQEDMHLVEEDEKQVERTKEEEEEQEERLGENDEKTSKEQEKKEESQKEMQMEVEPQADEPEKVKKEEEEKERVGEEKEKEREEEKEKEKKASGRNREDSSSEKLHIRQKARERLKEDEKVQKKLTGEESDENKEKKPRGSRQGYVHKPFLYSRYYSDSDDEVTVEQRRRSAAKDKEERLLKRQQNRERLEEKRRQKAELQAEKEKQDVQRPQAKEARKERKVLEKKVALSRKRKKESRKEDESSTKKKSDANPESVKKEDVMKSKAVCHKPVKKVSEEEQRRRKSISEDLSEPRKTLDKNRTHSFILDLEHGTEEALRQKGGGKNERHARKEKERKENEKERGASDDRSRYKQKPEGKKGGEVVAEEKEGVLVKGTADDKIEKKGLKLKVEKKSAVPAREGRLSTTEGSALEDGITKDLKKEKTFSETMKEKIKGEKSLGKTELKQQHRLDSSGSQEERSEGEGTSDFNRKKDKQAKDILKRSKSHPEGKSLEKVKVRQEGKDVGAGSKDKGSTSEAPKHSLDTKVKNSEPVPKVKSVPEKARSKSRDDLKSILVSKTEKKGQEAKSKVGAASSKMEVFKEKKKDGANKDGRRVSEDRAEKGKDTKSTKKTSEKKKRDGDDERKISEADDLSSSSVPSAVEVVEGSKVVASQQVSPITDLTAQQVPDSLHESYPETSQVLESPTEPHVLTPQGMESSCIEPPVSESLSDLTSASEAMDTVSNRAALKSTEVESDLTTPESMDTESEPTAPQTIDAGSDLSLQATGSTSDLASPKVVDAPTESNEKLQSQPPESNPSATPPPQSSESLTAFNSSVCQSSKLAPESDLENLNSSEPNIMDLKPSNSDSTPASNLLVPELSDSILTPKPTDAQPLIQQGSDMLPNLVPSDTNSTPLPDDMYDALSDITPDPDDDEEAAQRLAESRPPPCPIPAEADALLSLMDVCASAAAIESAEEPDGHQFESSFQDADMKMKEAALTLLSMDPDQAVSPSFITEEAHVAGQPKESLTSERVDVANVKEASKEAANESESESSARDTEEGDKHTEGSTKGAGAEGQCKEARRKCRRKTKGAGGKCAGAGGKCAGAGGKCAGAGANAQEQEANAQEQEANAQEQEANANEPEANANEPEANANEPEANVKEKPQKQEANAPEANAQEREANVEGKPNEQEPNVNEPEANVNVKGKPQEPEAKVKEPEAKVKEPEAKVKEPESNVEVKLQEQEANAQEQEANAEGKSKGQETNAQEQEGQIQEVQTEKAEVEQGGEEQVTQAQEVLKVQDSQTEKAEAQEAPDGQVHEAKAQEVQTQPARRGRPPKLVKQTSSASKSDGQEEDKSDVSEVDERLEGRVTRKGRRSSQRTAPAKETASKAQTSQETKDTDANKRTRKNSENDEDEEGNRTQKKTSKGSGAAQKEAVSTPEDAETTTAEEVEQKEVRRGRRSGAQTAAMAKPSLKRKRSDQAEDPDKVRNELAAEKKEEEPAKRARKERESVTEEEEEDKEKASSKEKAEDEEPVKKAPRRGRPSKILSNVDDSAASEKKDGETETGEDDEEKEEEEETKIRATTRSASRLEAENSSRSQSAAAAVKGRKGDSSSPTPRTRAGQKPEEPPAKRTKR</sequence>
<feature type="cross-link" description="Glycyl lysine isopeptide (Lys-Gly) (interchain with G-Cter in SUMO2)" evidence="11">
    <location>
        <position position="255"/>
    </location>
</feature>
<dbReference type="FunFam" id="3.30.200.20:FF:000042">
    <property type="entry name" value="Aurora kinase A"/>
    <property type="match status" value="1"/>
</dbReference>
<accession>A0A556TVL0</accession>
<dbReference type="Gene3D" id="3.30.200.20">
    <property type="entry name" value="Phosphorylase Kinase, domain 1"/>
    <property type="match status" value="1"/>
</dbReference>
<dbReference type="EMBL" id="VCAZ01000022">
    <property type="protein sequence ID" value="TSK87447.1"/>
    <property type="molecule type" value="Genomic_DNA"/>
</dbReference>
<dbReference type="SMART" id="SM00220">
    <property type="entry name" value="S_TKc"/>
    <property type="match status" value="1"/>
</dbReference>
<feature type="compositionally biased region" description="Basic and acidic residues" evidence="13">
    <location>
        <begin position="667"/>
        <end position="730"/>
    </location>
</feature>
<evidence type="ECO:0000256" key="14">
    <source>
        <dbReference type="SAM" id="Phobius"/>
    </source>
</evidence>
<organism evidence="16 17">
    <name type="scientific">Bagarius yarrelli</name>
    <name type="common">Goonch</name>
    <name type="synonym">Bagrus yarrelli</name>
    <dbReference type="NCBI Taxonomy" id="175774"/>
    <lineage>
        <taxon>Eukaryota</taxon>
        <taxon>Metazoa</taxon>
        <taxon>Chordata</taxon>
        <taxon>Craniata</taxon>
        <taxon>Vertebrata</taxon>
        <taxon>Euteleostomi</taxon>
        <taxon>Actinopterygii</taxon>
        <taxon>Neopterygii</taxon>
        <taxon>Teleostei</taxon>
        <taxon>Ostariophysi</taxon>
        <taxon>Siluriformes</taxon>
        <taxon>Sisoridae</taxon>
        <taxon>Sisorinae</taxon>
        <taxon>Bagarius</taxon>
    </lineage>
</organism>
<dbReference type="InterPro" id="IPR017441">
    <property type="entry name" value="Protein_kinase_ATP_BS"/>
</dbReference>
<feature type="region of interest" description="Disordered" evidence="13">
    <location>
        <begin position="1498"/>
        <end position="2113"/>
    </location>
</feature>
<feature type="compositionally biased region" description="Polar residues" evidence="13">
    <location>
        <begin position="1306"/>
        <end position="1322"/>
    </location>
</feature>
<feature type="binding site" evidence="10">
    <location>
        <begin position="208"/>
        <end position="210"/>
    </location>
    <ligand>
        <name>ATP</name>
        <dbReference type="ChEBI" id="CHEBI:30616"/>
    </ligand>
</feature>
<evidence type="ECO:0000313" key="16">
    <source>
        <dbReference type="EMBL" id="TSK87447.1"/>
    </source>
</evidence>
<dbReference type="InterPro" id="IPR029248">
    <property type="entry name" value="TMEM107"/>
</dbReference>
<feature type="compositionally biased region" description="Basic and acidic residues" evidence="13">
    <location>
        <begin position="811"/>
        <end position="905"/>
    </location>
</feature>
<feature type="binding site" evidence="10">
    <location>
        <position position="271"/>
    </location>
    <ligand>
        <name>ATP</name>
        <dbReference type="ChEBI" id="CHEBI:30616"/>
    </ligand>
</feature>
<proteinExistence type="predicted"/>
<feature type="compositionally biased region" description="Basic and acidic residues" evidence="13">
    <location>
        <begin position="562"/>
        <end position="629"/>
    </location>
</feature>
<evidence type="ECO:0000256" key="2">
    <source>
        <dbReference type="ARBA" id="ARBA00022527"/>
    </source>
</evidence>
<evidence type="ECO:0000256" key="1">
    <source>
        <dbReference type="ARBA" id="ARBA00012513"/>
    </source>
</evidence>
<feature type="compositionally biased region" description="Polar residues" evidence="13">
    <location>
        <begin position="1344"/>
        <end position="1353"/>
    </location>
</feature>
<feature type="compositionally biased region" description="Polar residues" evidence="13">
    <location>
        <begin position="1262"/>
        <end position="1273"/>
    </location>
</feature>
<feature type="transmembrane region" description="Helical" evidence="14">
    <location>
        <begin position="12"/>
        <end position="28"/>
    </location>
</feature>
<feature type="compositionally biased region" description="Basic and acidic residues" evidence="13">
    <location>
        <begin position="529"/>
        <end position="553"/>
    </location>
</feature>
<keyword evidence="3" id="KW-0808">Transferase</keyword>
<comment type="caution">
    <text evidence="16">The sequence shown here is derived from an EMBL/GenBank/DDBJ whole genome shotgun (WGS) entry which is preliminary data.</text>
</comment>
<dbReference type="Pfam" id="PF14995">
    <property type="entry name" value="TMEM107"/>
    <property type="match status" value="1"/>
</dbReference>
<feature type="compositionally biased region" description="Polar residues" evidence="13">
    <location>
        <begin position="1739"/>
        <end position="1753"/>
    </location>
</feature>
<feature type="compositionally biased region" description="Basic and acidic residues" evidence="13">
    <location>
        <begin position="1997"/>
        <end position="2006"/>
    </location>
</feature>
<feature type="compositionally biased region" description="Basic and acidic residues" evidence="13">
    <location>
        <begin position="740"/>
        <end position="766"/>
    </location>
</feature>
<evidence type="ECO:0000256" key="11">
    <source>
        <dbReference type="PIRSR" id="PIRSR630616-3"/>
    </source>
</evidence>
<feature type="compositionally biased region" description="Low complexity" evidence="13">
    <location>
        <begin position="1592"/>
        <end position="1636"/>
    </location>
</feature>
<feature type="compositionally biased region" description="Basic and acidic residues" evidence="13">
    <location>
        <begin position="1080"/>
        <end position="1130"/>
    </location>
</feature>
<feature type="compositionally biased region" description="Polar residues" evidence="13">
    <location>
        <begin position="482"/>
        <end position="495"/>
    </location>
</feature>
<feature type="region of interest" description="Disordered" evidence="13">
    <location>
        <begin position="482"/>
        <end position="1429"/>
    </location>
</feature>
<feature type="compositionally biased region" description="Low complexity" evidence="13">
    <location>
        <begin position="1669"/>
        <end position="1682"/>
    </location>
</feature>
<feature type="compositionally biased region" description="Acidic residues" evidence="13">
    <location>
        <begin position="1918"/>
        <end position="1927"/>
    </location>
</feature>
<dbReference type="Pfam" id="PF00069">
    <property type="entry name" value="Pkinase"/>
    <property type="match status" value="1"/>
</dbReference>
<dbReference type="GO" id="GO:0004674">
    <property type="term" value="F:protein serine/threonine kinase activity"/>
    <property type="evidence" value="ECO:0007669"/>
    <property type="project" value="UniProtKB-KW"/>
</dbReference>
<feature type="compositionally biased region" description="Gly residues" evidence="13">
    <location>
        <begin position="1571"/>
        <end position="1591"/>
    </location>
</feature>
<dbReference type="Proteomes" id="UP000319801">
    <property type="component" value="Unassembled WGS sequence"/>
</dbReference>
<dbReference type="InterPro" id="IPR000719">
    <property type="entry name" value="Prot_kinase_dom"/>
</dbReference>
<feature type="domain" description="Protein kinase" evidence="15">
    <location>
        <begin position="130"/>
        <end position="380"/>
    </location>
</feature>
<dbReference type="FunFam" id="1.10.510.10:FF:000235">
    <property type="entry name" value="Serine/threonine-protein kinase ark1"/>
    <property type="match status" value="1"/>
</dbReference>
<evidence type="ECO:0000256" key="8">
    <source>
        <dbReference type="ARBA" id="ARBA00048679"/>
    </source>
</evidence>
<keyword evidence="14" id="KW-1133">Transmembrane helix</keyword>
<dbReference type="OrthoDB" id="7605699at2759"/>
<dbReference type="InterPro" id="IPR011009">
    <property type="entry name" value="Kinase-like_dom_sf"/>
</dbReference>
<feature type="compositionally biased region" description="Basic and acidic residues" evidence="13">
    <location>
        <begin position="1873"/>
        <end position="1888"/>
    </location>
</feature>
<feature type="compositionally biased region" description="Basic and acidic residues" evidence="13">
    <location>
        <begin position="1834"/>
        <end position="1847"/>
    </location>
</feature>
<feature type="compositionally biased region" description="Basic and acidic residues" evidence="13">
    <location>
        <begin position="1533"/>
        <end position="1547"/>
    </location>
</feature>
<dbReference type="InterPro" id="IPR030616">
    <property type="entry name" value="Aur-like"/>
</dbReference>
<evidence type="ECO:0000313" key="17">
    <source>
        <dbReference type="Proteomes" id="UP000319801"/>
    </source>
</evidence>
<feature type="compositionally biased region" description="Polar residues" evidence="13">
    <location>
        <begin position="1208"/>
        <end position="1225"/>
    </location>
</feature>
<feature type="compositionally biased region" description="Basic and acidic residues" evidence="13">
    <location>
        <begin position="1040"/>
        <end position="1070"/>
    </location>
</feature>
<keyword evidence="2" id="KW-0723">Serine/threonine-protein kinase</keyword>